<protein>
    <recommendedName>
        <fullName evidence="2">Type IX secretion system protein PorV domain-containing protein</fullName>
    </recommendedName>
</protein>
<proteinExistence type="predicted"/>
<accession>A0A2H0A8P5</accession>
<sequence>MIIAIHKHDVMIAKIVAIMVLIFIDFMLLISILTTTAAAGGVATKGAQFLKIGAGARAMAMGGAQVAMADDAYALYWNPAGLSNIKRREAIFSYLFHVQDMNAGYMGIIAPHKKGVMGTSISYLTHNDIIGYDYTAKSTGWFEAGDVAVDVSYGQRVGERFSAGGNIRIVQEKIDDKNGTCVGIDLGGMLWMNKYARLGAVLRNVTLKELKLDKKGEALPTTLTVGIACKIPEADLNLACDATIPSDNDAYINVGAEYSYQHSLTARLGVRGGPANDSAFTAGFGYGFGLFSLDYCLEPFGSLGNSHHMSVQYRF</sequence>
<dbReference type="Gene3D" id="2.40.160.60">
    <property type="entry name" value="Outer membrane protein transport protein (OMPP1/FadL/TodX)"/>
    <property type="match status" value="1"/>
</dbReference>
<feature type="transmembrane region" description="Helical" evidence="1">
    <location>
        <begin position="12"/>
        <end position="33"/>
    </location>
</feature>
<dbReference type="Pfam" id="PF19572">
    <property type="entry name" value="PorV"/>
    <property type="match status" value="1"/>
</dbReference>
<gene>
    <name evidence="3" type="ORF">COX18_02410</name>
</gene>
<dbReference type="AlphaFoldDB" id="A0A2H0A8P5"/>
<dbReference type="InterPro" id="IPR045741">
    <property type="entry name" value="PorV"/>
</dbReference>
<dbReference type="NCBIfam" id="NF033709">
    <property type="entry name" value="PorV_fam"/>
    <property type="match status" value="1"/>
</dbReference>
<feature type="domain" description="Type IX secretion system protein PorV" evidence="2">
    <location>
        <begin position="42"/>
        <end position="172"/>
    </location>
</feature>
<reference evidence="3 4" key="1">
    <citation type="submission" date="2017-09" db="EMBL/GenBank/DDBJ databases">
        <title>Depth-based differentiation of microbial function through sediment-hosted aquifers and enrichment of novel symbionts in the deep terrestrial subsurface.</title>
        <authorList>
            <person name="Probst A.J."/>
            <person name="Ladd B."/>
            <person name="Jarett J.K."/>
            <person name="Geller-Mcgrath D.E."/>
            <person name="Sieber C.M."/>
            <person name="Emerson J.B."/>
            <person name="Anantharaman K."/>
            <person name="Thomas B.C."/>
            <person name="Malmstrom R."/>
            <person name="Stieglmeier M."/>
            <person name="Klingl A."/>
            <person name="Woyke T."/>
            <person name="Ryan C.M."/>
            <person name="Banfield J.F."/>
        </authorList>
    </citation>
    <scope>NUCLEOTIDE SEQUENCE [LARGE SCALE GENOMIC DNA]</scope>
    <source>
        <strain evidence="3">CG23_combo_of_CG06-09_8_20_14_all_40_23</strain>
    </source>
</reference>
<evidence type="ECO:0000259" key="2">
    <source>
        <dbReference type="Pfam" id="PF19572"/>
    </source>
</evidence>
<evidence type="ECO:0000313" key="4">
    <source>
        <dbReference type="Proteomes" id="UP000231067"/>
    </source>
</evidence>
<keyword evidence="1" id="KW-0812">Transmembrane</keyword>
<dbReference type="EMBL" id="PCSH01000040">
    <property type="protein sequence ID" value="PIP41786.1"/>
    <property type="molecule type" value="Genomic_DNA"/>
</dbReference>
<evidence type="ECO:0000256" key="1">
    <source>
        <dbReference type="SAM" id="Phobius"/>
    </source>
</evidence>
<keyword evidence="1" id="KW-0472">Membrane</keyword>
<comment type="caution">
    <text evidence="3">The sequence shown here is derived from an EMBL/GenBank/DDBJ whole genome shotgun (WGS) entry which is preliminary data.</text>
</comment>
<dbReference type="SUPFAM" id="SSF56935">
    <property type="entry name" value="Porins"/>
    <property type="match status" value="1"/>
</dbReference>
<evidence type="ECO:0000313" key="3">
    <source>
        <dbReference type="EMBL" id="PIP41786.1"/>
    </source>
</evidence>
<keyword evidence="1" id="KW-1133">Transmembrane helix</keyword>
<name>A0A2H0A8P5_9BACT</name>
<dbReference type="Proteomes" id="UP000231067">
    <property type="component" value="Unassembled WGS sequence"/>
</dbReference>
<organism evidence="3 4">
    <name type="scientific">Candidatus Desantisbacteria bacterium CG23_combo_of_CG06-09_8_20_14_all_40_23</name>
    <dbReference type="NCBI Taxonomy" id="1974550"/>
    <lineage>
        <taxon>Bacteria</taxon>
        <taxon>Candidatus Desantisiibacteriota</taxon>
    </lineage>
</organism>